<dbReference type="Pfam" id="PF02578">
    <property type="entry name" value="Cu-oxidase_4"/>
    <property type="match status" value="1"/>
</dbReference>
<proteinExistence type="inferred from homology"/>
<evidence type="ECO:0000313" key="10">
    <source>
        <dbReference type="EMBL" id="CAB4694154.1"/>
    </source>
</evidence>
<comment type="catalytic activity">
    <reaction evidence="1">
        <text>inosine + phosphate = alpha-D-ribose 1-phosphate + hypoxanthine</text>
        <dbReference type="Rhea" id="RHEA:27646"/>
        <dbReference type="ChEBI" id="CHEBI:17368"/>
        <dbReference type="ChEBI" id="CHEBI:17596"/>
        <dbReference type="ChEBI" id="CHEBI:43474"/>
        <dbReference type="ChEBI" id="CHEBI:57720"/>
        <dbReference type="EC" id="2.4.2.1"/>
    </reaction>
    <physiologicalReaction direction="left-to-right" evidence="1">
        <dbReference type="Rhea" id="RHEA:27647"/>
    </physiologicalReaction>
</comment>
<comment type="catalytic activity">
    <reaction evidence="9">
        <text>S-methyl-5'-thioadenosine + phosphate = 5-(methylsulfanyl)-alpha-D-ribose 1-phosphate + adenine</text>
        <dbReference type="Rhea" id="RHEA:11852"/>
        <dbReference type="ChEBI" id="CHEBI:16708"/>
        <dbReference type="ChEBI" id="CHEBI:17509"/>
        <dbReference type="ChEBI" id="CHEBI:43474"/>
        <dbReference type="ChEBI" id="CHEBI:58533"/>
        <dbReference type="EC" id="2.4.2.28"/>
    </reaction>
    <physiologicalReaction direction="left-to-right" evidence="9">
        <dbReference type="Rhea" id="RHEA:11853"/>
    </physiologicalReaction>
</comment>
<dbReference type="Gene3D" id="3.60.140.10">
    <property type="entry name" value="CNF1/YfiH-like putative cysteine hydrolases"/>
    <property type="match status" value="1"/>
</dbReference>
<reference evidence="10" key="1">
    <citation type="submission" date="2020-05" db="EMBL/GenBank/DDBJ databases">
        <authorList>
            <person name="Chiriac C."/>
            <person name="Salcher M."/>
            <person name="Ghai R."/>
            <person name="Kavagutti S V."/>
        </authorList>
    </citation>
    <scope>NUCLEOTIDE SEQUENCE</scope>
</reference>
<dbReference type="GO" id="GO:0016787">
    <property type="term" value="F:hydrolase activity"/>
    <property type="evidence" value="ECO:0007669"/>
    <property type="project" value="UniProtKB-KW"/>
</dbReference>
<evidence type="ECO:0000256" key="6">
    <source>
        <dbReference type="ARBA" id="ARBA00022833"/>
    </source>
</evidence>
<evidence type="ECO:0000256" key="4">
    <source>
        <dbReference type="ARBA" id="ARBA00022723"/>
    </source>
</evidence>
<keyword evidence="5" id="KW-0378">Hydrolase</keyword>
<dbReference type="InterPro" id="IPR011324">
    <property type="entry name" value="Cytotoxic_necrot_fac-like_cat"/>
</dbReference>
<gene>
    <name evidence="10" type="ORF">UFOPK2423_00765</name>
</gene>
<dbReference type="InterPro" id="IPR038371">
    <property type="entry name" value="Cu_polyphenol_OxRdtase_sf"/>
</dbReference>
<accession>A0A6J6PCP4</accession>
<evidence type="ECO:0000256" key="2">
    <source>
        <dbReference type="ARBA" id="ARBA00007353"/>
    </source>
</evidence>
<dbReference type="PANTHER" id="PTHR30616:SF2">
    <property type="entry name" value="PURINE NUCLEOSIDE PHOSPHORYLASE LACC1"/>
    <property type="match status" value="1"/>
</dbReference>
<keyword evidence="6" id="KW-0862">Zinc</keyword>
<evidence type="ECO:0000256" key="8">
    <source>
        <dbReference type="ARBA" id="ARBA00048968"/>
    </source>
</evidence>
<comment type="similarity">
    <text evidence="2">Belongs to the purine nucleoside phosphorylase YfiH/LACC1 family.</text>
</comment>
<evidence type="ECO:0000256" key="7">
    <source>
        <dbReference type="ARBA" id="ARBA00047989"/>
    </source>
</evidence>
<comment type="catalytic activity">
    <reaction evidence="8">
        <text>adenosine + phosphate = alpha-D-ribose 1-phosphate + adenine</text>
        <dbReference type="Rhea" id="RHEA:27642"/>
        <dbReference type="ChEBI" id="CHEBI:16335"/>
        <dbReference type="ChEBI" id="CHEBI:16708"/>
        <dbReference type="ChEBI" id="CHEBI:43474"/>
        <dbReference type="ChEBI" id="CHEBI:57720"/>
        <dbReference type="EC" id="2.4.2.1"/>
    </reaction>
    <physiologicalReaction direction="left-to-right" evidence="8">
        <dbReference type="Rhea" id="RHEA:27643"/>
    </physiologicalReaction>
</comment>
<name>A0A6J6PCP4_9ZZZZ</name>
<dbReference type="PANTHER" id="PTHR30616">
    <property type="entry name" value="UNCHARACTERIZED PROTEIN YFIH"/>
    <property type="match status" value="1"/>
</dbReference>
<evidence type="ECO:0000256" key="9">
    <source>
        <dbReference type="ARBA" id="ARBA00049893"/>
    </source>
</evidence>
<keyword evidence="4" id="KW-0479">Metal-binding</keyword>
<comment type="catalytic activity">
    <reaction evidence="7">
        <text>adenosine + H2O + H(+) = inosine + NH4(+)</text>
        <dbReference type="Rhea" id="RHEA:24408"/>
        <dbReference type="ChEBI" id="CHEBI:15377"/>
        <dbReference type="ChEBI" id="CHEBI:15378"/>
        <dbReference type="ChEBI" id="CHEBI:16335"/>
        <dbReference type="ChEBI" id="CHEBI:17596"/>
        <dbReference type="ChEBI" id="CHEBI:28938"/>
        <dbReference type="EC" id="3.5.4.4"/>
    </reaction>
    <physiologicalReaction direction="left-to-right" evidence="7">
        <dbReference type="Rhea" id="RHEA:24409"/>
    </physiologicalReaction>
</comment>
<dbReference type="GO" id="GO:0005507">
    <property type="term" value="F:copper ion binding"/>
    <property type="evidence" value="ECO:0007669"/>
    <property type="project" value="TreeGrafter"/>
</dbReference>
<dbReference type="SUPFAM" id="SSF64438">
    <property type="entry name" value="CNF1/YfiH-like putative cysteine hydrolases"/>
    <property type="match status" value="1"/>
</dbReference>
<evidence type="ECO:0000256" key="5">
    <source>
        <dbReference type="ARBA" id="ARBA00022801"/>
    </source>
</evidence>
<dbReference type="EMBL" id="CAEZXN010000014">
    <property type="protein sequence ID" value="CAB4694154.1"/>
    <property type="molecule type" value="Genomic_DNA"/>
</dbReference>
<organism evidence="10">
    <name type="scientific">freshwater metagenome</name>
    <dbReference type="NCBI Taxonomy" id="449393"/>
    <lineage>
        <taxon>unclassified sequences</taxon>
        <taxon>metagenomes</taxon>
        <taxon>ecological metagenomes</taxon>
    </lineage>
</organism>
<evidence type="ECO:0000256" key="1">
    <source>
        <dbReference type="ARBA" id="ARBA00000553"/>
    </source>
</evidence>
<dbReference type="GO" id="GO:0017061">
    <property type="term" value="F:S-methyl-5-thioadenosine phosphorylase activity"/>
    <property type="evidence" value="ECO:0007669"/>
    <property type="project" value="UniProtKB-EC"/>
</dbReference>
<dbReference type="InterPro" id="IPR003730">
    <property type="entry name" value="Cu_polyphenol_OxRdtase"/>
</dbReference>
<protein>
    <submittedName>
        <fullName evidence="10">Unannotated protein</fullName>
    </submittedName>
</protein>
<keyword evidence="3" id="KW-0808">Transferase</keyword>
<sequence>MGDDSHVVAVNRDRLSEHFGMPIQYMNQVHGDDVQLIDATVTDPTADALITMEPGLGLAVMVADCIPLLIWDEAQSVVAAVHVGRRGAINGIVAKVVNQMRALSTSPLVAVMGPHICAECYVVGEDIAAEFGDHFPSAVLRKNDVTLNLSGALSGALAELRVSVSEVHSCTVEDPLFYSYRRDGVTGRFVGVIALPVKQLPVKQLPVKQLPVKQLPVKQIPEKQ</sequence>
<evidence type="ECO:0000256" key="3">
    <source>
        <dbReference type="ARBA" id="ARBA00022679"/>
    </source>
</evidence>
<dbReference type="AlphaFoldDB" id="A0A6J6PCP4"/>
<dbReference type="CDD" id="cd16833">
    <property type="entry name" value="YfiH"/>
    <property type="match status" value="1"/>
</dbReference>